<evidence type="ECO:0000313" key="5">
    <source>
        <dbReference type="EMBL" id="RAJ15170.1"/>
    </source>
</evidence>
<dbReference type="GO" id="GO:0005975">
    <property type="term" value="P:carbohydrate metabolic process"/>
    <property type="evidence" value="ECO:0007669"/>
    <property type="project" value="UniProtKB-ARBA"/>
</dbReference>
<gene>
    <name evidence="5" type="ORF">LY08_01522</name>
</gene>
<keyword evidence="2" id="KW-1015">Disulfide bond</keyword>
<evidence type="ECO:0000256" key="3">
    <source>
        <dbReference type="SAM" id="SignalP"/>
    </source>
</evidence>
<protein>
    <submittedName>
        <fullName evidence="5">Putative secreted protein (Por secretion system target)</fullName>
    </submittedName>
</protein>
<keyword evidence="1 3" id="KW-0732">Signal</keyword>
<evidence type="ECO:0000259" key="4">
    <source>
        <dbReference type="SMART" id="SM00560"/>
    </source>
</evidence>
<dbReference type="Gene3D" id="2.60.120.200">
    <property type="match status" value="1"/>
</dbReference>
<evidence type="ECO:0000256" key="1">
    <source>
        <dbReference type="ARBA" id="ARBA00022729"/>
    </source>
</evidence>
<organism evidence="5 6">
    <name type="scientific">Olleya aquimaris</name>
    <dbReference type="NCBI Taxonomy" id="639310"/>
    <lineage>
        <taxon>Bacteria</taxon>
        <taxon>Pseudomonadati</taxon>
        <taxon>Bacteroidota</taxon>
        <taxon>Flavobacteriia</taxon>
        <taxon>Flavobacteriales</taxon>
        <taxon>Flavobacteriaceae</taxon>
    </lineage>
</organism>
<dbReference type="OrthoDB" id="2582440at2"/>
<dbReference type="Gene3D" id="4.10.1080.10">
    <property type="entry name" value="TSP type-3 repeat"/>
    <property type="match status" value="2"/>
</dbReference>
<feature type="domain" description="LamG-like jellyroll fold" evidence="4">
    <location>
        <begin position="476"/>
        <end position="612"/>
    </location>
</feature>
<evidence type="ECO:0000313" key="6">
    <source>
        <dbReference type="Proteomes" id="UP000248703"/>
    </source>
</evidence>
<evidence type="ECO:0000256" key="2">
    <source>
        <dbReference type="ARBA" id="ARBA00023157"/>
    </source>
</evidence>
<dbReference type="InterPro" id="IPR028974">
    <property type="entry name" value="TSP_type-3_rpt"/>
</dbReference>
<dbReference type="Proteomes" id="UP000248703">
    <property type="component" value="Unassembled WGS sequence"/>
</dbReference>
<dbReference type="GO" id="GO:0004553">
    <property type="term" value="F:hydrolase activity, hydrolyzing O-glycosyl compounds"/>
    <property type="evidence" value="ECO:0007669"/>
    <property type="project" value="UniProtKB-ARBA"/>
</dbReference>
<dbReference type="InterPro" id="IPR013320">
    <property type="entry name" value="ConA-like_dom_sf"/>
</dbReference>
<name>A0A327RDW5_9FLAO</name>
<dbReference type="SUPFAM" id="SSF49899">
    <property type="entry name" value="Concanavalin A-like lectins/glucanases"/>
    <property type="match status" value="1"/>
</dbReference>
<feature type="signal peptide" evidence="3">
    <location>
        <begin position="1"/>
        <end position="24"/>
    </location>
</feature>
<sequence length="1294" mass="141953">MKKNTLFFNALFSVMLCLSFSAHAQESDFDNDGIIDRLDVDDDNDGIRDAVECPPISGAAIAKSDKISWELNQFKVFTIGGNTNGLGYQESGFQKEVYDRGQPLTVLNGALDYTFTQTTPGTATTTVGTFANGTLDFEHNYLYRAYQIHQFRTTTAGAFTSGNGPSNGLYVYPEVGNQTGDYYTVNINFTQPVASFSFDFVDIYDTNTDPAVMNYEVYADGNLVAYFSNTYIGNDAIGNINLYDANGTLRGSLQAGQNIESTIGFVTSDAVSQVSIRHIAVSGGLAASTHDPHGLDSLAYSFLCELQLDIDVDDDGIPDNVEAQTTAGYLAPSNVVNTSGANIGLYTNYGSGFIPVNTDGTDLPDYLDTDTDNDGVLDIEENGHASSIVNGSDTDGDGLDNNFDDNSSSYDVNDEVTTGNIIDLVNSFGDMDNDATTGGDVDYRDNATEITASSTIDFDGVDDYLIVENLELGGQQELTLSAWIKLDNGFSTSGDVAGQNMFRIWVDSSKKVHGYFIGSLSNTSYQMTSNYTLPNNEWHQVTMTYSGSAGTLKLYIDGKLDTQRSVPIGTTSIHPTFTNPDFTIGRFERFGNSYFFGSIDEVRVFNKALTEDQLQRMVYQEIEEKSNKVSGSVINDKDIIDINTNVKIDWSSLIGYYPMSHVMNGIASDYSSYGRDAKLKNIRTIQDQTAPLPYQTSSNGSWTSESTWLYGDVWDIENLPNNNWSIVKINNNVTTTNSHTNLGLIISANKKLTVNGSNAIVNTWYLELDGTLDLQNESQLIQTEHSELEVTSAGKILRRQEGLNNVYRYNYWSSPVGGQSITSNNTSFSLNMLKEANGNIQFTNAYTPPATTPATISTYWLYTFKNGVTYYDWASIDQNSSIEPGVGYTQKGTGVGTTDFQYIFEGKPNNGEILINVNDAGGTGSVGGVSKTEYLVGNPYPSALDINEFILDNSTVINGAVYLWEQWAGDSHVLNQYQGGYATLNLAGGVRAYQFSGLNGANNGSQDGVKTPERYIPVGQGFMTEIVGNGTLKFENDQRAFRTEASGTSVFMRTNGVSNESPNANNHLEKIRLEFSTSNNLNRELLLVFSNNTSDEEFDYGYDAKVTEEFANDFLSTLNNDKYAIQAFGPIQSDKQLDLVLKSDGTQTFTVKLTEVENIDANQGVYLYDSVIGVYHDLRSGAYNFSAPAGEDFNRFKIVFEPNETLSNQEFETVNDISIFINNFKKQLFVKGLNQDIKTINLINVLGQNVMQLSNIDAYQASSGISLNTLSTGVYIVDVTLKDGRVLSKKVTVN</sequence>
<dbReference type="EMBL" id="QLLO01000004">
    <property type="protein sequence ID" value="RAJ15170.1"/>
    <property type="molecule type" value="Genomic_DNA"/>
</dbReference>
<keyword evidence="6" id="KW-1185">Reference proteome</keyword>
<proteinExistence type="predicted"/>
<dbReference type="InterPro" id="IPR006558">
    <property type="entry name" value="LamG-like"/>
</dbReference>
<accession>A0A327RDW5</accession>
<dbReference type="Pfam" id="PF13385">
    <property type="entry name" value="Laminin_G_3"/>
    <property type="match status" value="1"/>
</dbReference>
<comment type="caution">
    <text evidence="5">The sequence shown here is derived from an EMBL/GenBank/DDBJ whole genome shotgun (WGS) entry which is preliminary data.</text>
</comment>
<dbReference type="RefSeq" id="WP_111659836.1">
    <property type="nucleotide sequence ID" value="NZ_QLLO01000004.1"/>
</dbReference>
<feature type="chain" id="PRO_5016383434" evidence="3">
    <location>
        <begin position="25"/>
        <end position="1294"/>
    </location>
</feature>
<dbReference type="SMART" id="SM00560">
    <property type="entry name" value="LamGL"/>
    <property type="match status" value="1"/>
</dbReference>
<reference evidence="5 6" key="1">
    <citation type="submission" date="2018-06" db="EMBL/GenBank/DDBJ databases">
        <title>Genomic Encyclopedia of Archaeal and Bacterial Type Strains, Phase II (KMG-II): from individual species to whole genera.</title>
        <authorList>
            <person name="Goeker M."/>
        </authorList>
    </citation>
    <scope>NUCLEOTIDE SEQUENCE [LARGE SCALE GENOMIC DNA]</scope>
    <source>
        <strain evidence="5 6">DSM 24464</strain>
    </source>
</reference>
<dbReference type="GO" id="GO:0005509">
    <property type="term" value="F:calcium ion binding"/>
    <property type="evidence" value="ECO:0007669"/>
    <property type="project" value="InterPro"/>
</dbReference>